<dbReference type="GO" id="GO:0005524">
    <property type="term" value="F:ATP binding"/>
    <property type="evidence" value="ECO:0007669"/>
    <property type="project" value="UniProtKB-KW"/>
</dbReference>
<dbReference type="Gene3D" id="3.30.450.40">
    <property type="match status" value="1"/>
</dbReference>
<dbReference type="Gene3D" id="3.40.50.2300">
    <property type="match status" value="1"/>
</dbReference>
<keyword evidence="11" id="KW-1185">Reference proteome</keyword>
<gene>
    <name evidence="10" type="ORF">QHF89_16845</name>
</gene>
<evidence type="ECO:0000256" key="5">
    <source>
        <dbReference type="ARBA" id="ARBA00022777"/>
    </source>
</evidence>
<dbReference type="InterPro" id="IPR004358">
    <property type="entry name" value="Sig_transdc_His_kin-like_C"/>
</dbReference>
<evidence type="ECO:0000313" key="11">
    <source>
        <dbReference type="Proteomes" id="UP001160301"/>
    </source>
</evidence>
<evidence type="ECO:0000256" key="3">
    <source>
        <dbReference type="ARBA" id="ARBA00022553"/>
    </source>
</evidence>
<evidence type="ECO:0000313" key="10">
    <source>
        <dbReference type="EMBL" id="MDI1431164.1"/>
    </source>
</evidence>
<evidence type="ECO:0000256" key="1">
    <source>
        <dbReference type="ARBA" id="ARBA00000085"/>
    </source>
</evidence>
<accession>A0ABT6NS56</accession>
<keyword evidence="10" id="KW-0547">Nucleotide-binding</keyword>
<dbReference type="Pfam" id="PF00512">
    <property type="entry name" value="HisKA"/>
    <property type="match status" value="1"/>
</dbReference>
<dbReference type="InterPro" id="IPR029016">
    <property type="entry name" value="GAF-like_dom_sf"/>
</dbReference>
<evidence type="ECO:0000256" key="2">
    <source>
        <dbReference type="ARBA" id="ARBA00012438"/>
    </source>
</evidence>
<dbReference type="SMART" id="SM00388">
    <property type="entry name" value="HisKA"/>
    <property type="match status" value="1"/>
</dbReference>
<dbReference type="EC" id="2.7.13.3" evidence="2"/>
<proteinExistence type="predicted"/>
<evidence type="ECO:0000256" key="6">
    <source>
        <dbReference type="PROSITE-ProRule" id="PRU00169"/>
    </source>
</evidence>
<evidence type="ECO:0000259" key="9">
    <source>
        <dbReference type="PROSITE" id="PS50110"/>
    </source>
</evidence>
<dbReference type="SMART" id="SM00448">
    <property type="entry name" value="REC"/>
    <property type="match status" value="1"/>
</dbReference>
<dbReference type="CDD" id="cd00082">
    <property type="entry name" value="HisKA"/>
    <property type="match status" value="1"/>
</dbReference>
<dbReference type="InterPro" id="IPR036890">
    <property type="entry name" value="HATPase_C_sf"/>
</dbReference>
<dbReference type="Pfam" id="PF00072">
    <property type="entry name" value="Response_reg"/>
    <property type="match status" value="1"/>
</dbReference>
<evidence type="ECO:0000256" key="7">
    <source>
        <dbReference type="SAM" id="Coils"/>
    </source>
</evidence>
<comment type="caution">
    <text evidence="10">The sequence shown here is derived from an EMBL/GenBank/DDBJ whole genome shotgun (WGS) entry which is preliminary data.</text>
</comment>
<dbReference type="Pfam" id="PF02518">
    <property type="entry name" value="HATPase_c"/>
    <property type="match status" value="1"/>
</dbReference>
<dbReference type="Proteomes" id="UP001160301">
    <property type="component" value="Unassembled WGS sequence"/>
</dbReference>
<dbReference type="InterPro" id="IPR001789">
    <property type="entry name" value="Sig_transdc_resp-reg_receiver"/>
</dbReference>
<dbReference type="PANTHER" id="PTHR43065:SF42">
    <property type="entry name" value="TWO-COMPONENT SENSOR PPRA"/>
    <property type="match status" value="1"/>
</dbReference>
<dbReference type="InterPro" id="IPR036097">
    <property type="entry name" value="HisK_dim/P_sf"/>
</dbReference>
<dbReference type="PRINTS" id="PR00344">
    <property type="entry name" value="BCTRLSENSOR"/>
</dbReference>
<dbReference type="Pfam" id="PF01590">
    <property type="entry name" value="GAF"/>
    <property type="match status" value="1"/>
</dbReference>
<dbReference type="SMART" id="SM00387">
    <property type="entry name" value="HATPase_c"/>
    <property type="match status" value="1"/>
</dbReference>
<dbReference type="RefSeq" id="WP_136973303.1">
    <property type="nucleotide sequence ID" value="NZ_JARZHI010000012.1"/>
</dbReference>
<keyword evidence="5" id="KW-0418">Kinase</keyword>
<feature type="modified residue" description="4-aspartylphosphate" evidence="6">
    <location>
        <position position="526"/>
    </location>
</feature>
<evidence type="ECO:0000256" key="4">
    <source>
        <dbReference type="ARBA" id="ARBA00022679"/>
    </source>
</evidence>
<dbReference type="InterPro" id="IPR003661">
    <property type="entry name" value="HisK_dim/P_dom"/>
</dbReference>
<dbReference type="Gene3D" id="1.10.287.130">
    <property type="match status" value="1"/>
</dbReference>
<protein>
    <recommendedName>
        <fullName evidence="2">histidine kinase</fullName>
        <ecNumber evidence="2">2.7.13.3</ecNumber>
    </recommendedName>
</protein>
<dbReference type="InterPro" id="IPR005467">
    <property type="entry name" value="His_kinase_dom"/>
</dbReference>
<keyword evidence="4" id="KW-0808">Transferase</keyword>
<sequence>MQHDDHDHPAREGARIDRLRMLAELARIFAATTNDYKRLMHTVVEETGRLMDAYCVLGLVSEDGAWWDVAAEFAPNPETLTTIVALMGSRRMSRDEGGFAPTVIRTRQPLVMHHPLPASWTAELRPELAHLLEHIGFRSVVCVPLQVRGTILGTLTLLRQGAAMAPFAQGDVDLLLVLADLVAMTIANARLLSAVQSELAEHKRTREVLERTEEKLRQSQKMEAVGRLAGGVAHDFNNILSVVLSYSDFLLDELRPGEPMREEVEQIRLAGKRAADLTRQLLAFSRQQILSPRVLNLNTIVSGIDRMLRRLLREDIDLRTVLSPDLHPCFVDPGQMEQILLNLVVNARDAMPEGGQLTIETANTDLDEEYVREHPEANVGPHVVLSVSDNGVGMDRATQARMFEPFFTTKPKGVGTGLGLSMVYGIVKQSGGCVWVYSEPGKGTTIKVYLPRAGDDAVEAPTAEAQESRVRGSETVLVVEDDPQVRMLVRGILSRAGYHVIEAANGGEALLVCEQHGATIHLLLTDVVMPKMSGRQLAERLRNVRPAMKVLFMSGYTENAIVHHGVLDSGINFIPKPITPEALLRKVREVLGGS</sequence>
<dbReference type="SUPFAM" id="SSF52172">
    <property type="entry name" value="CheY-like"/>
    <property type="match status" value="1"/>
</dbReference>
<name>A0ABT6NS56_9BACT</name>
<evidence type="ECO:0000259" key="8">
    <source>
        <dbReference type="PROSITE" id="PS50109"/>
    </source>
</evidence>
<dbReference type="SUPFAM" id="SSF47384">
    <property type="entry name" value="Homodimeric domain of signal transducing histidine kinase"/>
    <property type="match status" value="1"/>
</dbReference>
<comment type="catalytic activity">
    <reaction evidence="1">
        <text>ATP + protein L-histidine = ADP + protein N-phospho-L-histidine.</text>
        <dbReference type="EC" id="2.7.13.3"/>
    </reaction>
</comment>
<keyword evidence="3 6" id="KW-0597">Phosphoprotein</keyword>
<reference evidence="10 11" key="1">
    <citation type="submission" date="2023-04" db="EMBL/GenBank/DDBJ databases">
        <title>The genome sequence of Polyangium sorediatum DSM14670.</title>
        <authorList>
            <person name="Zhang X."/>
        </authorList>
    </citation>
    <scope>NUCLEOTIDE SEQUENCE [LARGE SCALE GENOMIC DNA]</scope>
    <source>
        <strain evidence="10 11">DSM 14670</strain>
    </source>
</reference>
<feature type="domain" description="Response regulatory" evidence="9">
    <location>
        <begin position="475"/>
        <end position="591"/>
    </location>
</feature>
<dbReference type="SUPFAM" id="SSF55781">
    <property type="entry name" value="GAF domain-like"/>
    <property type="match status" value="1"/>
</dbReference>
<dbReference type="InterPro" id="IPR003594">
    <property type="entry name" value="HATPase_dom"/>
</dbReference>
<keyword evidence="10" id="KW-0067">ATP-binding</keyword>
<dbReference type="PROSITE" id="PS50110">
    <property type="entry name" value="RESPONSE_REGULATORY"/>
    <property type="match status" value="1"/>
</dbReference>
<dbReference type="InterPro" id="IPR011006">
    <property type="entry name" value="CheY-like_superfamily"/>
</dbReference>
<dbReference type="Gene3D" id="3.30.565.10">
    <property type="entry name" value="Histidine kinase-like ATPase, C-terminal domain"/>
    <property type="match status" value="1"/>
</dbReference>
<dbReference type="PROSITE" id="PS50109">
    <property type="entry name" value="HIS_KIN"/>
    <property type="match status" value="1"/>
</dbReference>
<dbReference type="SMART" id="SM00065">
    <property type="entry name" value="GAF"/>
    <property type="match status" value="1"/>
</dbReference>
<organism evidence="10 11">
    <name type="scientific">Polyangium sorediatum</name>
    <dbReference type="NCBI Taxonomy" id="889274"/>
    <lineage>
        <taxon>Bacteria</taxon>
        <taxon>Pseudomonadati</taxon>
        <taxon>Myxococcota</taxon>
        <taxon>Polyangia</taxon>
        <taxon>Polyangiales</taxon>
        <taxon>Polyangiaceae</taxon>
        <taxon>Polyangium</taxon>
    </lineage>
</organism>
<dbReference type="SUPFAM" id="SSF55874">
    <property type="entry name" value="ATPase domain of HSP90 chaperone/DNA topoisomerase II/histidine kinase"/>
    <property type="match status" value="1"/>
</dbReference>
<dbReference type="InterPro" id="IPR003018">
    <property type="entry name" value="GAF"/>
</dbReference>
<dbReference type="PANTHER" id="PTHR43065">
    <property type="entry name" value="SENSOR HISTIDINE KINASE"/>
    <property type="match status" value="1"/>
</dbReference>
<feature type="coiled-coil region" evidence="7">
    <location>
        <begin position="192"/>
        <end position="222"/>
    </location>
</feature>
<dbReference type="EMBL" id="JARZHI010000012">
    <property type="protein sequence ID" value="MDI1431164.1"/>
    <property type="molecule type" value="Genomic_DNA"/>
</dbReference>
<keyword evidence="7" id="KW-0175">Coiled coil</keyword>
<feature type="domain" description="Histidine kinase" evidence="8">
    <location>
        <begin position="231"/>
        <end position="454"/>
    </location>
</feature>